<dbReference type="Gene3D" id="3.90.660.20">
    <property type="entry name" value="Protoporphyrinogen oxidase, mitochondrial, domain 2"/>
    <property type="match status" value="1"/>
</dbReference>
<dbReference type="Gene3D" id="3.50.50.60">
    <property type="entry name" value="FAD/NAD(P)-binding domain"/>
    <property type="match status" value="2"/>
</dbReference>
<name>A0A852Z671_9ACTN</name>
<dbReference type="Pfam" id="PF01593">
    <property type="entry name" value="Amino_oxidase"/>
    <property type="match status" value="1"/>
</dbReference>
<dbReference type="InterPro" id="IPR036188">
    <property type="entry name" value="FAD/NAD-bd_sf"/>
</dbReference>
<dbReference type="Proteomes" id="UP000548304">
    <property type="component" value="Unassembled WGS sequence"/>
</dbReference>
<gene>
    <name evidence="2" type="ORF">FHR84_001017</name>
</gene>
<evidence type="ECO:0000313" key="3">
    <source>
        <dbReference type="Proteomes" id="UP000548304"/>
    </source>
</evidence>
<accession>A0A852Z671</accession>
<keyword evidence="3" id="KW-1185">Reference proteome</keyword>
<feature type="domain" description="Amine oxidase" evidence="1">
    <location>
        <begin position="10"/>
        <end position="271"/>
    </location>
</feature>
<organism evidence="2 3">
    <name type="scientific">Actinopolyspora biskrensis</name>
    <dbReference type="NCBI Taxonomy" id="1470178"/>
    <lineage>
        <taxon>Bacteria</taxon>
        <taxon>Bacillati</taxon>
        <taxon>Actinomycetota</taxon>
        <taxon>Actinomycetes</taxon>
        <taxon>Actinopolysporales</taxon>
        <taxon>Actinopolysporaceae</taxon>
        <taxon>Actinopolyspora</taxon>
    </lineage>
</organism>
<dbReference type="GO" id="GO:0016491">
    <property type="term" value="F:oxidoreductase activity"/>
    <property type="evidence" value="ECO:0007669"/>
    <property type="project" value="InterPro"/>
</dbReference>
<reference evidence="2 3" key="1">
    <citation type="submission" date="2020-07" db="EMBL/GenBank/DDBJ databases">
        <title>Genomic Encyclopedia of Type Strains, Phase III (KMG-III): the genomes of soil and plant-associated and newly described type strains.</title>
        <authorList>
            <person name="Whitman W."/>
        </authorList>
    </citation>
    <scope>NUCLEOTIDE SEQUENCE [LARGE SCALE GENOMIC DNA]</scope>
    <source>
        <strain evidence="2 3">CECT 8576</strain>
    </source>
</reference>
<dbReference type="EMBL" id="JACBYW010000001">
    <property type="protein sequence ID" value="NYH77703.1"/>
    <property type="molecule type" value="Genomic_DNA"/>
</dbReference>
<dbReference type="SUPFAM" id="SSF51905">
    <property type="entry name" value="FAD/NAD(P)-binding domain"/>
    <property type="match status" value="1"/>
</dbReference>
<comment type="caution">
    <text evidence="2">The sequence shown here is derived from an EMBL/GenBank/DDBJ whole genome shotgun (WGS) entry which is preliminary data.</text>
</comment>
<proteinExistence type="predicted"/>
<dbReference type="RefSeq" id="WP_179534186.1">
    <property type="nucleotide sequence ID" value="NZ_JACBYW010000001.1"/>
</dbReference>
<evidence type="ECO:0000259" key="1">
    <source>
        <dbReference type="Pfam" id="PF01593"/>
    </source>
</evidence>
<dbReference type="InterPro" id="IPR002937">
    <property type="entry name" value="Amino_oxidase"/>
</dbReference>
<sequence length="427" mass="47029">MRIGIVGGGMAGLVTAWLIDGTHEAVVFEARERIGGNARSVSVHLGGEPVWFDLGTQEISEEEYPLNSRLMRFHGFRKRDLVEVPGSRTVLREDGEDPLLVGPHGPNAGWTRSEVLGEHWERLAAFLRHAWRWDEEELDWEIPLVDMMDSLEVPEGEPRDLLCALPAALFGCDLREAGRLSARAATAPFLGGDDRERAPATENLRGGLESLAWALATDLRLAEIRPGTGIIGVRARGSGYELVDTAGEVTEVDAVVLAVPPPVAAGIVAALDDSSELRRTLGAFPYREVSYALHRDPSYMPEKLEHWSTNNVTIGQGWSESTTWYGAVHGMDVFKSQVTRRTVRPRRVLARETFEQLIPTPEVFRAQARLSEFQGCGGLYFAGHYTAGIDSQETTVESASRVARMLAPRSPRVTALLDTEEEPADVR</sequence>
<protein>
    <submittedName>
        <fullName evidence="2">Putative NAD/FAD-binding protein</fullName>
    </submittedName>
</protein>
<evidence type="ECO:0000313" key="2">
    <source>
        <dbReference type="EMBL" id="NYH77703.1"/>
    </source>
</evidence>
<dbReference type="AlphaFoldDB" id="A0A852Z671"/>
<dbReference type="InterPro" id="IPR050464">
    <property type="entry name" value="Zeta_carotene_desat/Oxidored"/>
</dbReference>
<dbReference type="PANTHER" id="PTHR42923">
    <property type="entry name" value="PROTOPORPHYRINOGEN OXIDASE"/>
    <property type="match status" value="1"/>
</dbReference>